<dbReference type="Proteomes" id="UP001172102">
    <property type="component" value="Unassembled WGS sequence"/>
</dbReference>
<dbReference type="EMBL" id="JAUKUA010000006">
    <property type="protein sequence ID" value="KAK0707931.1"/>
    <property type="molecule type" value="Genomic_DNA"/>
</dbReference>
<evidence type="ECO:0000256" key="1">
    <source>
        <dbReference type="SAM" id="MobiDB-lite"/>
    </source>
</evidence>
<gene>
    <name evidence="2" type="ORF">B0H67DRAFT_588934</name>
</gene>
<feature type="region of interest" description="Disordered" evidence="1">
    <location>
        <begin position="1"/>
        <end position="21"/>
    </location>
</feature>
<evidence type="ECO:0000313" key="2">
    <source>
        <dbReference type="EMBL" id="KAK0707931.1"/>
    </source>
</evidence>
<dbReference type="AlphaFoldDB" id="A0AA40DNQ8"/>
<name>A0AA40DNQ8_9PEZI</name>
<comment type="caution">
    <text evidence="2">The sequence shown here is derived from an EMBL/GenBank/DDBJ whole genome shotgun (WGS) entry which is preliminary data.</text>
</comment>
<sequence>MLVATPKSMPHAEPNVPASFQMHHPNTKAPCRRSEPPVSRVVLNPSFCFSSTSSPNPGGVVPVLPSNHDGLPAALFRVGGAGGRGGCSGDGDVDCCRGGGYSSGGIGRPRVADISVQAQTNAQTDEDDEENGDGAGAAYDDAALDGRLVVDGGVGQLHLMDGGLVVVEVAVAVRLVGVRRVRLRLERVLGLEGILNQRLLLWFLLGCHLERCCLFRVVFELLVTRRFVRVHVVLGMPAREGLPRKGVRNHQAQKGHDFWNFFDRSARASKVREGKRGQLRVRGTCV</sequence>
<keyword evidence="3" id="KW-1185">Reference proteome</keyword>
<organism evidence="2 3">
    <name type="scientific">Lasiosphaeris hirsuta</name>
    <dbReference type="NCBI Taxonomy" id="260670"/>
    <lineage>
        <taxon>Eukaryota</taxon>
        <taxon>Fungi</taxon>
        <taxon>Dikarya</taxon>
        <taxon>Ascomycota</taxon>
        <taxon>Pezizomycotina</taxon>
        <taxon>Sordariomycetes</taxon>
        <taxon>Sordariomycetidae</taxon>
        <taxon>Sordariales</taxon>
        <taxon>Lasiosphaeriaceae</taxon>
        <taxon>Lasiosphaeris</taxon>
    </lineage>
</organism>
<evidence type="ECO:0000313" key="3">
    <source>
        <dbReference type="Proteomes" id="UP001172102"/>
    </source>
</evidence>
<accession>A0AA40DNQ8</accession>
<proteinExistence type="predicted"/>
<reference evidence="2" key="1">
    <citation type="submission" date="2023-06" db="EMBL/GenBank/DDBJ databases">
        <title>Genome-scale phylogeny and comparative genomics of the fungal order Sordariales.</title>
        <authorList>
            <consortium name="Lawrence Berkeley National Laboratory"/>
            <person name="Hensen N."/>
            <person name="Bonometti L."/>
            <person name="Westerberg I."/>
            <person name="Brannstrom I.O."/>
            <person name="Guillou S."/>
            <person name="Cros-Aarteil S."/>
            <person name="Calhoun S."/>
            <person name="Haridas S."/>
            <person name="Kuo A."/>
            <person name="Mondo S."/>
            <person name="Pangilinan J."/>
            <person name="Riley R."/>
            <person name="Labutti K."/>
            <person name="Andreopoulos B."/>
            <person name="Lipzen A."/>
            <person name="Chen C."/>
            <person name="Yanf M."/>
            <person name="Daum C."/>
            <person name="Ng V."/>
            <person name="Clum A."/>
            <person name="Steindorff A."/>
            <person name="Ohm R."/>
            <person name="Martin F."/>
            <person name="Silar P."/>
            <person name="Natvig D."/>
            <person name="Lalanne C."/>
            <person name="Gautier V."/>
            <person name="Ament-Velasquez S.L."/>
            <person name="Kruys A."/>
            <person name="Hutchinson M.I."/>
            <person name="Powell A.J."/>
            <person name="Barry K."/>
            <person name="Miller A.N."/>
            <person name="Grigoriev I.V."/>
            <person name="Debuchy R."/>
            <person name="Gladieux P."/>
            <person name="Thoren M.H."/>
            <person name="Johannesson H."/>
        </authorList>
    </citation>
    <scope>NUCLEOTIDE SEQUENCE</scope>
    <source>
        <strain evidence="2">SMH4607-1</strain>
    </source>
</reference>
<protein>
    <submittedName>
        <fullName evidence="2">Uncharacterized protein</fullName>
    </submittedName>
</protein>